<dbReference type="PANTHER" id="PTHR43569:SF2">
    <property type="entry name" value="AMIDOHYDROLASE-RELATED DOMAIN-CONTAINING PROTEIN"/>
    <property type="match status" value="1"/>
</dbReference>
<accession>A0ABP8MAC8</accession>
<comment type="similarity">
    <text evidence="1">Belongs to the metallo-dependent hydrolases superfamily.</text>
</comment>
<evidence type="ECO:0000256" key="1">
    <source>
        <dbReference type="ARBA" id="ARBA00038310"/>
    </source>
</evidence>
<dbReference type="Proteomes" id="UP001501508">
    <property type="component" value="Unassembled WGS sequence"/>
</dbReference>
<dbReference type="InterPro" id="IPR006680">
    <property type="entry name" value="Amidohydro-rel"/>
</dbReference>
<dbReference type="InterPro" id="IPR052350">
    <property type="entry name" value="Metallo-dep_Lactonases"/>
</dbReference>
<name>A0ABP8MAC8_9BACT</name>
<keyword evidence="4" id="KW-1185">Reference proteome</keyword>
<dbReference type="SUPFAM" id="SSF51556">
    <property type="entry name" value="Metallo-dependent hydrolases"/>
    <property type="match status" value="1"/>
</dbReference>
<dbReference type="EMBL" id="BAABEY010000036">
    <property type="protein sequence ID" value="GAA4446075.1"/>
    <property type="molecule type" value="Genomic_DNA"/>
</dbReference>
<gene>
    <name evidence="3" type="ORF">GCM10023091_38580</name>
</gene>
<dbReference type="PANTHER" id="PTHR43569">
    <property type="entry name" value="AMIDOHYDROLASE"/>
    <property type="match status" value="1"/>
</dbReference>
<dbReference type="RefSeq" id="WP_345032242.1">
    <property type="nucleotide sequence ID" value="NZ_BAABEY010000036.1"/>
</dbReference>
<dbReference type="InterPro" id="IPR032466">
    <property type="entry name" value="Metal_Hydrolase"/>
</dbReference>
<sequence>MKVDSHQHFWKYHPVKDAWINDEMAVIKNDFMPEDLEPLLEQSGIDGCVAVQADQSEAETHFLLDLLEKHDFIKAVVGWIDLRAKNLDERLEYFSQFKALKGFRHIVQAEPEVDFLLRDDFCSGIAKLADYGYTYDVLIYPKHIRNAVSFVKRFPDQPFVVDHIAKPFIKAQVIDEWAKDMQGFKGLDHVTCKISGLITEADWVNWKYDDFKKYIDVTLDIFGTDRVMFGTDWPVCLVGASYAEVCEILRRNTLQLSAEENKKLWGQNCIDFYKI</sequence>
<proteinExistence type="inferred from homology"/>
<dbReference type="Pfam" id="PF04909">
    <property type="entry name" value="Amidohydro_2"/>
    <property type="match status" value="1"/>
</dbReference>
<evidence type="ECO:0000313" key="3">
    <source>
        <dbReference type="EMBL" id="GAA4446075.1"/>
    </source>
</evidence>
<evidence type="ECO:0000259" key="2">
    <source>
        <dbReference type="Pfam" id="PF04909"/>
    </source>
</evidence>
<evidence type="ECO:0000313" key="4">
    <source>
        <dbReference type="Proteomes" id="UP001501508"/>
    </source>
</evidence>
<protein>
    <submittedName>
        <fullName evidence="3">Amidohydrolase family protein</fullName>
    </submittedName>
</protein>
<organism evidence="3 4">
    <name type="scientific">Ravibacter arvi</name>
    <dbReference type="NCBI Taxonomy" id="2051041"/>
    <lineage>
        <taxon>Bacteria</taxon>
        <taxon>Pseudomonadati</taxon>
        <taxon>Bacteroidota</taxon>
        <taxon>Cytophagia</taxon>
        <taxon>Cytophagales</taxon>
        <taxon>Spirosomataceae</taxon>
        <taxon>Ravibacter</taxon>
    </lineage>
</organism>
<feature type="domain" description="Amidohydrolase-related" evidence="2">
    <location>
        <begin position="3"/>
        <end position="274"/>
    </location>
</feature>
<comment type="caution">
    <text evidence="3">The sequence shown here is derived from an EMBL/GenBank/DDBJ whole genome shotgun (WGS) entry which is preliminary data.</text>
</comment>
<reference evidence="4" key="1">
    <citation type="journal article" date="2019" name="Int. J. Syst. Evol. Microbiol.">
        <title>The Global Catalogue of Microorganisms (GCM) 10K type strain sequencing project: providing services to taxonomists for standard genome sequencing and annotation.</title>
        <authorList>
            <consortium name="The Broad Institute Genomics Platform"/>
            <consortium name="The Broad Institute Genome Sequencing Center for Infectious Disease"/>
            <person name="Wu L."/>
            <person name="Ma J."/>
        </authorList>
    </citation>
    <scope>NUCLEOTIDE SEQUENCE [LARGE SCALE GENOMIC DNA]</scope>
    <source>
        <strain evidence="4">JCM 31920</strain>
    </source>
</reference>
<dbReference type="Gene3D" id="3.20.20.140">
    <property type="entry name" value="Metal-dependent hydrolases"/>
    <property type="match status" value="1"/>
</dbReference>